<evidence type="ECO:0000313" key="2">
    <source>
        <dbReference type="EMBL" id="RZS32183.1"/>
    </source>
</evidence>
<organism evidence="2 3">
    <name type="scientific">Herbihabitans rhizosphaerae</name>
    <dbReference type="NCBI Taxonomy" id="1872711"/>
    <lineage>
        <taxon>Bacteria</taxon>
        <taxon>Bacillati</taxon>
        <taxon>Actinomycetota</taxon>
        <taxon>Actinomycetes</taxon>
        <taxon>Pseudonocardiales</taxon>
        <taxon>Pseudonocardiaceae</taxon>
        <taxon>Herbihabitans</taxon>
    </lineage>
</organism>
<reference evidence="2 3" key="1">
    <citation type="submission" date="2019-02" db="EMBL/GenBank/DDBJ databases">
        <title>Genomic Encyclopedia of Type Strains, Phase IV (KMG-IV): sequencing the most valuable type-strain genomes for metagenomic binning, comparative biology and taxonomic classification.</title>
        <authorList>
            <person name="Goeker M."/>
        </authorList>
    </citation>
    <scope>NUCLEOTIDE SEQUENCE [LARGE SCALE GENOMIC DNA]</scope>
    <source>
        <strain evidence="2 3">DSM 101727</strain>
    </source>
</reference>
<proteinExistence type="predicted"/>
<accession>A0A4Q7KE84</accession>
<dbReference type="Proteomes" id="UP000294257">
    <property type="component" value="Unassembled WGS sequence"/>
</dbReference>
<protein>
    <submittedName>
        <fullName evidence="2">Uncharacterized protein DUF397</fullName>
    </submittedName>
</protein>
<keyword evidence="3" id="KW-1185">Reference proteome</keyword>
<evidence type="ECO:0000259" key="1">
    <source>
        <dbReference type="Pfam" id="PF04149"/>
    </source>
</evidence>
<dbReference type="AlphaFoldDB" id="A0A4Q7KE84"/>
<dbReference type="RefSeq" id="WP_423202240.1">
    <property type="nucleotide sequence ID" value="NZ_SGWQ01000013.1"/>
</dbReference>
<comment type="caution">
    <text evidence="2">The sequence shown here is derived from an EMBL/GenBank/DDBJ whole genome shotgun (WGS) entry which is preliminary data.</text>
</comment>
<dbReference type="Pfam" id="PF04149">
    <property type="entry name" value="DUF397"/>
    <property type="match status" value="1"/>
</dbReference>
<sequence length="62" mass="6502">MGTIDLNDLRWRTSSFTGGDSGNCVEAAWPGGGAAIRDSKNRDGGTLLLTSTAWDAFRANLG</sequence>
<dbReference type="InterPro" id="IPR007278">
    <property type="entry name" value="DUF397"/>
</dbReference>
<evidence type="ECO:0000313" key="3">
    <source>
        <dbReference type="Proteomes" id="UP000294257"/>
    </source>
</evidence>
<name>A0A4Q7KE84_9PSEU</name>
<gene>
    <name evidence="2" type="ORF">EV193_11324</name>
</gene>
<feature type="domain" description="DUF397" evidence="1">
    <location>
        <begin position="9"/>
        <end position="59"/>
    </location>
</feature>
<dbReference type="EMBL" id="SGWQ01000013">
    <property type="protein sequence ID" value="RZS32183.1"/>
    <property type="molecule type" value="Genomic_DNA"/>
</dbReference>